<evidence type="ECO:0000259" key="4">
    <source>
        <dbReference type="Pfam" id="PF01551"/>
    </source>
</evidence>
<dbReference type="Gene3D" id="2.70.70.10">
    <property type="entry name" value="Glucose Permease (Domain IIA)"/>
    <property type="match status" value="1"/>
</dbReference>
<evidence type="ECO:0000313" key="5">
    <source>
        <dbReference type="EMBL" id="AOM76953.1"/>
    </source>
</evidence>
<sequence length="441" mass="48773">MKLNKLLLLLIFVLSATIAVAQNSSELKRKKEAIQREIELLQRNLTKTAKNKKLTQSQINALNTQISLMQNKIAVINSEIKNLDNQIHENTNTVINLKGQLSQLKKEYAGMIRFAQRNRNAYEKMMFVFAASDFNQAYKRIKYLQQFGQYRKKQAGYIQGTQKDLNYKIVVLDKNLKEKSSLLHEQENEKDKLGKNKNEQAQVLNKISKQEKQYKQDIVARKKQQAQIDRSIRAAIAREIAIAKKKAEEAARAAERAAAARAAAERAAALAKAKAENKPAPAAVAAKPKTVTANSSNNYLTATPEAARLSAAFESNRGSLPWPVATGTTTESFGKHKEGQASYDNAGITIQTNEGAAVRAVFNGKVTKVGNALGRYYVLIKHGQFFTVYQNLKSVSVGQGDDVSTKQTIGTVASSGDIPELQFQIYRGTVAQNPAGWLSGK</sequence>
<dbReference type="SUPFAM" id="SSF51261">
    <property type="entry name" value="Duplicated hybrid motif"/>
    <property type="match status" value="1"/>
</dbReference>
<protein>
    <submittedName>
        <fullName evidence="5">Peptidase M23</fullName>
    </submittedName>
</protein>
<dbReference type="Proteomes" id="UP000094313">
    <property type="component" value="Chromosome"/>
</dbReference>
<dbReference type="Pfam" id="PF01551">
    <property type="entry name" value="Peptidase_M23"/>
    <property type="match status" value="1"/>
</dbReference>
<dbReference type="RefSeq" id="WP_069378646.1">
    <property type="nucleotide sequence ID" value="NZ_CP017141.1"/>
</dbReference>
<evidence type="ECO:0000256" key="2">
    <source>
        <dbReference type="SAM" id="Coils"/>
    </source>
</evidence>
<accession>A0A1D7QE34</accession>
<dbReference type="CDD" id="cd12797">
    <property type="entry name" value="M23_peptidase"/>
    <property type="match status" value="1"/>
</dbReference>
<dbReference type="InterPro" id="IPR016047">
    <property type="entry name" value="M23ase_b-sheet_dom"/>
</dbReference>
<evidence type="ECO:0000313" key="6">
    <source>
        <dbReference type="Proteomes" id="UP000094313"/>
    </source>
</evidence>
<feature type="coiled-coil region" evidence="2">
    <location>
        <begin position="237"/>
        <end position="267"/>
    </location>
</feature>
<evidence type="ECO:0000256" key="3">
    <source>
        <dbReference type="SAM" id="SignalP"/>
    </source>
</evidence>
<dbReference type="KEGG" id="psty:BFS30_07080"/>
<name>A0A1D7QE34_9SPHI</name>
<feature type="signal peptide" evidence="3">
    <location>
        <begin position="1"/>
        <end position="21"/>
    </location>
</feature>
<dbReference type="Gene3D" id="6.10.250.3150">
    <property type="match status" value="1"/>
</dbReference>
<dbReference type="PANTHER" id="PTHR21666:SF289">
    <property type="entry name" value="L-ALA--D-GLU ENDOPEPTIDASE"/>
    <property type="match status" value="1"/>
</dbReference>
<organism evidence="5 6">
    <name type="scientific">Pedobacter steynii</name>
    <dbReference type="NCBI Taxonomy" id="430522"/>
    <lineage>
        <taxon>Bacteria</taxon>
        <taxon>Pseudomonadati</taxon>
        <taxon>Bacteroidota</taxon>
        <taxon>Sphingobacteriia</taxon>
        <taxon>Sphingobacteriales</taxon>
        <taxon>Sphingobacteriaceae</taxon>
        <taxon>Pedobacter</taxon>
    </lineage>
</organism>
<keyword evidence="1 3" id="KW-0732">Signal</keyword>
<reference evidence="5 6" key="1">
    <citation type="submission" date="2016-08" db="EMBL/GenBank/DDBJ databases">
        <authorList>
            <person name="Seilhamer J.J."/>
        </authorList>
    </citation>
    <scope>NUCLEOTIDE SEQUENCE [LARGE SCALE GENOMIC DNA]</scope>
    <source>
        <strain evidence="5 6">DX4</strain>
    </source>
</reference>
<dbReference type="InterPro" id="IPR011055">
    <property type="entry name" value="Dup_hybrid_motif"/>
</dbReference>
<dbReference type="AlphaFoldDB" id="A0A1D7QE34"/>
<dbReference type="GO" id="GO:0004222">
    <property type="term" value="F:metalloendopeptidase activity"/>
    <property type="evidence" value="ECO:0007669"/>
    <property type="project" value="TreeGrafter"/>
</dbReference>
<gene>
    <name evidence="5" type="ORF">BFS30_07080</name>
</gene>
<proteinExistence type="predicted"/>
<keyword evidence="2" id="KW-0175">Coiled coil</keyword>
<keyword evidence="6" id="KW-1185">Reference proteome</keyword>
<feature type="coiled-coil region" evidence="2">
    <location>
        <begin position="169"/>
        <end position="203"/>
    </location>
</feature>
<evidence type="ECO:0000256" key="1">
    <source>
        <dbReference type="ARBA" id="ARBA00022729"/>
    </source>
</evidence>
<feature type="chain" id="PRO_5009098443" evidence="3">
    <location>
        <begin position="22"/>
        <end position="441"/>
    </location>
</feature>
<feature type="domain" description="M23ase beta-sheet core" evidence="4">
    <location>
        <begin position="345"/>
        <end position="434"/>
    </location>
</feature>
<dbReference type="InterPro" id="IPR050570">
    <property type="entry name" value="Cell_wall_metabolism_enzyme"/>
</dbReference>
<feature type="coiled-coil region" evidence="2">
    <location>
        <begin position="24"/>
        <end position="107"/>
    </location>
</feature>
<dbReference type="PANTHER" id="PTHR21666">
    <property type="entry name" value="PEPTIDASE-RELATED"/>
    <property type="match status" value="1"/>
</dbReference>
<dbReference type="OrthoDB" id="9815884at2"/>
<dbReference type="EMBL" id="CP017141">
    <property type="protein sequence ID" value="AOM76953.1"/>
    <property type="molecule type" value="Genomic_DNA"/>
</dbReference>